<evidence type="ECO:0000256" key="3">
    <source>
        <dbReference type="ARBA" id="ARBA00011233"/>
    </source>
</evidence>
<accession>A0A3M7TQK4</accession>
<dbReference type="GO" id="GO:0008700">
    <property type="term" value="F:(R,S)-4-hydroxy-2-oxoglutarate aldolase activity"/>
    <property type="evidence" value="ECO:0007669"/>
    <property type="project" value="UniProtKB-EC"/>
</dbReference>
<reference evidence="6 7" key="1">
    <citation type="submission" date="2018-10" db="EMBL/GenBank/DDBJ databases">
        <title>Bacillus Keqinensis sp. nov., a moderately halophilic bacterium isolated from a saline-alkaline lake.</title>
        <authorList>
            <person name="Wang H."/>
        </authorList>
    </citation>
    <scope>NUCLEOTIDE SEQUENCE [LARGE SCALE GENOMIC DNA]</scope>
    <source>
        <strain evidence="6 7">KQ-3</strain>
    </source>
</reference>
<comment type="subunit">
    <text evidence="3">Homotrimer.</text>
</comment>
<dbReference type="NCBIfam" id="TIGR01182">
    <property type="entry name" value="eda"/>
    <property type="match status" value="1"/>
</dbReference>
<evidence type="ECO:0000256" key="4">
    <source>
        <dbReference type="ARBA" id="ARBA00023239"/>
    </source>
</evidence>
<sequence length="224" mass="22867">MSFLLENITDSGIVAVIRGARKDSILDVAEALSEGGVKSLEITVETPGAMGVIEKLASEFTGGGVSVGAGTVLDAETARAAILSGAQFIFSPTLNVDTIKIVKRYGAVSVPGAFTPTEVLTAFEHGADMVKVFPARTLGASFIKDMKGPLPQIPLIATGGIDLSNAGAFIEAGAAGVGLGSTLVPSGGAMTEEKLSAITERARAFVELVARVRAGGGKEESYRV</sequence>
<comment type="similarity">
    <text evidence="2">Belongs to the KHG/KDPG aldolase family.</text>
</comment>
<gene>
    <name evidence="6" type="primary">eda</name>
    <name evidence="6" type="ORF">EBO34_13365</name>
</gene>
<evidence type="ECO:0000256" key="1">
    <source>
        <dbReference type="ARBA" id="ARBA00004761"/>
    </source>
</evidence>
<dbReference type="PANTHER" id="PTHR30246">
    <property type="entry name" value="2-KETO-3-DEOXY-6-PHOSPHOGLUCONATE ALDOLASE"/>
    <property type="match status" value="1"/>
</dbReference>
<proteinExistence type="inferred from homology"/>
<dbReference type="OrthoDB" id="9802667at2"/>
<dbReference type="EMBL" id="RHIB01000002">
    <property type="protein sequence ID" value="RNA67701.1"/>
    <property type="molecule type" value="Genomic_DNA"/>
</dbReference>
<dbReference type="EC" id="4.1.2.14" evidence="6"/>
<dbReference type="InterPro" id="IPR000887">
    <property type="entry name" value="Aldlse_KDPG_KHG"/>
</dbReference>
<dbReference type="Pfam" id="PF01081">
    <property type="entry name" value="Aldolase"/>
    <property type="match status" value="1"/>
</dbReference>
<comment type="pathway">
    <text evidence="1">Carbohydrate acid metabolism.</text>
</comment>
<dbReference type="SUPFAM" id="SSF51569">
    <property type="entry name" value="Aldolase"/>
    <property type="match status" value="1"/>
</dbReference>
<keyword evidence="5" id="KW-0119">Carbohydrate metabolism</keyword>
<dbReference type="EC" id="4.1.3.16" evidence="6"/>
<protein>
    <submittedName>
        <fullName evidence="6">Bifunctional 4-hydroxy-2-oxoglutarate aldolase/2-dehydro-3-deoxy-phosphogluconate aldolase</fullName>
        <ecNumber evidence="6">4.1.2.14</ecNumber>
        <ecNumber evidence="6">4.1.3.16</ecNumber>
    </submittedName>
</protein>
<keyword evidence="7" id="KW-1185">Reference proteome</keyword>
<evidence type="ECO:0000256" key="2">
    <source>
        <dbReference type="ARBA" id="ARBA00006906"/>
    </source>
</evidence>
<dbReference type="GO" id="GO:0008675">
    <property type="term" value="F:2-dehydro-3-deoxy-phosphogluconate aldolase activity"/>
    <property type="evidence" value="ECO:0007669"/>
    <property type="project" value="UniProtKB-EC"/>
</dbReference>
<evidence type="ECO:0000313" key="7">
    <source>
        <dbReference type="Proteomes" id="UP000278746"/>
    </source>
</evidence>
<dbReference type="Gene3D" id="3.20.20.70">
    <property type="entry name" value="Aldolase class I"/>
    <property type="match status" value="1"/>
</dbReference>
<dbReference type="CDD" id="cd00452">
    <property type="entry name" value="KDPG_aldolase"/>
    <property type="match status" value="1"/>
</dbReference>
<comment type="caution">
    <text evidence="6">The sequence shown here is derived from an EMBL/GenBank/DDBJ whole genome shotgun (WGS) entry which is preliminary data.</text>
</comment>
<dbReference type="RefSeq" id="WP_122899366.1">
    <property type="nucleotide sequence ID" value="NZ_RHIB01000002.1"/>
</dbReference>
<evidence type="ECO:0000256" key="5">
    <source>
        <dbReference type="ARBA" id="ARBA00023277"/>
    </source>
</evidence>
<organism evidence="6 7">
    <name type="scientific">Alteribacter keqinensis</name>
    <dbReference type="NCBI Taxonomy" id="2483800"/>
    <lineage>
        <taxon>Bacteria</taxon>
        <taxon>Bacillati</taxon>
        <taxon>Bacillota</taxon>
        <taxon>Bacilli</taxon>
        <taxon>Bacillales</taxon>
        <taxon>Bacillaceae</taxon>
        <taxon>Alteribacter</taxon>
    </lineage>
</organism>
<keyword evidence="4 6" id="KW-0456">Lyase</keyword>
<dbReference type="PANTHER" id="PTHR30246:SF1">
    <property type="entry name" value="2-DEHYDRO-3-DEOXY-6-PHOSPHOGALACTONATE ALDOLASE-RELATED"/>
    <property type="match status" value="1"/>
</dbReference>
<dbReference type="AlphaFoldDB" id="A0A3M7TQK4"/>
<evidence type="ECO:0000313" key="6">
    <source>
        <dbReference type="EMBL" id="RNA67701.1"/>
    </source>
</evidence>
<name>A0A3M7TQK4_9BACI</name>
<dbReference type="Proteomes" id="UP000278746">
    <property type="component" value="Unassembled WGS sequence"/>
</dbReference>
<dbReference type="InterPro" id="IPR013785">
    <property type="entry name" value="Aldolase_TIM"/>
</dbReference>